<feature type="region of interest" description="Disordered" evidence="1">
    <location>
        <begin position="127"/>
        <end position="168"/>
    </location>
</feature>
<keyword evidence="3" id="KW-1185">Reference proteome</keyword>
<evidence type="ECO:0000256" key="1">
    <source>
        <dbReference type="SAM" id="MobiDB-lite"/>
    </source>
</evidence>
<feature type="compositionally biased region" description="Basic and acidic residues" evidence="1">
    <location>
        <begin position="59"/>
        <end position="70"/>
    </location>
</feature>
<sequence length="271" mass="29610">MPSGRHTRSPCFPGDLLVAMSSRQLQEIACVMHVQHARHPRPSDRDHPNELCEGSRASYARESEAAERARVGRPECMATYRSPESMSTYKVAMPSGRHTRSPCFPGDLLGRHVFPASYKRLHVSCTSQHARHPRPSDRDHPNELCEGSRASYARESEGSRASKGRGRLDGGMWDSPGNGIHIPPFGLAGNVIHANAIYVPDSLSFNKFSSALFPPARSRASLSYRQPLDDDGAAVSVRLWGVYLSDKKPLAEDGDGFFDGAERAGSVDVGA</sequence>
<protein>
    <submittedName>
        <fullName evidence="2">Uncharacterized protein</fullName>
    </submittedName>
</protein>
<evidence type="ECO:0000313" key="2">
    <source>
        <dbReference type="EMBL" id="KAE8688045.1"/>
    </source>
</evidence>
<feature type="compositionally biased region" description="Basic and acidic residues" evidence="1">
    <location>
        <begin position="134"/>
        <end position="143"/>
    </location>
</feature>
<dbReference type="Proteomes" id="UP000436088">
    <property type="component" value="Unassembled WGS sequence"/>
</dbReference>
<name>A0A6A2ZAB9_HIBSY</name>
<comment type="caution">
    <text evidence="2">The sequence shown here is derived from an EMBL/GenBank/DDBJ whole genome shotgun (WGS) entry which is preliminary data.</text>
</comment>
<gene>
    <name evidence="2" type="ORF">F3Y22_tig00111005pilonHSYRG00212</name>
</gene>
<accession>A0A6A2ZAB9</accession>
<proteinExistence type="predicted"/>
<feature type="region of interest" description="Disordered" evidence="1">
    <location>
        <begin position="39"/>
        <end position="70"/>
    </location>
</feature>
<organism evidence="2 3">
    <name type="scientific">Hibiscus syriacus</name>
    <name type="common">Rose of Sharon</name>
    <dbReference type="NCBI Taxonomy" id="106335"/>
    <lineage>
        <taxon>Eukaryota</taxon>
        <taxon>Viridiplantae</taxon>
        <taxon>Streptophyta</taxon>
        <taxon>Embryophyta</taxon>
        <taxon>Tracheophyta</taxon>
        <taxon>Spermatophyta</taxon>
        <taxon>Magnoliopsida</taxon>
        <taxon>eudicotyledons</taxon>
        <taxon>Gunneridae</taxon>
        <taxon>Pentapetalae</taxon>
        <taxon>rosids</taxon>
        <taxon>malvids</taxon>
        <taxon>Malvales</taxon>
        <taxon>Malvaceae</taxon>
        <taxon>Malvoideae</taxon>
        <taxon>Hibiscus</taxon>
    </lineage>
</organism>
<dbReference type="AlphaFoldDB" id="A0A6A2ZAB9"/>
<dbReference type="EMBL" id="VEPZ02001198">
    <property type="protein sequence ID" value="KAE8688045.1"/>
    <property type="molecule type" value="Genomic_DNA"/>
</dbReference>
<evidence type="ECO:0000313" key="3">
    <source>
        <dbReference type="Proteomes" id="UP000436088"/>
    </source>
</evidence>
<reference evidence="2" key="1">
    <citation type="submission" date="2019-09" db="EMBL/GenBank/DDBJ databases">
        <title>Draft genome information of white flower Hibiscus syriacus.</title>
        <authorList>
            <person name="Kim Y.-M."/>
        </authorList>
    </citation>
    <scope>NUCLEOTIDE SEQUENCE [LARGE SCALE GENOMIC DNA]</scope>
    <source>
        <strain evidence="2">YM2019G1</strain>
    </source>
</reference>
<feature type="compositionally biased region" description="Basic and acidic residues" evidence="1">
    <location>
        <begin position="41"/>
        <end position="50"/>
    </location>
</feature>